<dbReference type="AlphaFoldDB" id="A0AAD1XEQ9"/>
<protein>
    <submittedName>
        <fullName evidence="2">Uncharacterized protein</fullName>
    </submittedName>
</protein>
<dbReference type="Proteomes" id="UP001295684">
    <property type="component" value="Unassembled WGS sequence"/>
</dbReference>
<evidence type="ECO:0000313" key="3">
    <source>
        <dbReference type="Proteomes" id="UP001295684"/>
    </source>
</evidence>
<sequence>MESHGMNSNNFYRTKMSTPNASLFTIQNPLQNNPAKKIKQRGKSCDLNSKLVKPSSTNENTQRDVSKLLITDLIYPPKKNNFKQQSFQMRSKKEIEILSEEWDNFSFKMNNLQSNKLGSNLKRINLNKPTLKLNPQSSESTLQDETVMFSTKMIKPKIITKIANHSFYSRKCKAKSKKKPTTPCIFDLSLNLPSKKKIPSIPCFGRMTLQKFKNKQIRMQKDSKEQKDPTLFVLGSGKPQLEHKHTRKRHSHKDEPRSGKTSPKTAFKLSVSIPNAQKIQKNTKEVSKITEQINTKFGKLTIPSTTQKHMNPKSYSSFISFIRNKIKETTWVHNKKLAYVRRHNVNASISINQWTRPTTKRSAATPSFYKDKQRFISSRRHNKSSVRGRVNRG</sequence>
<reference evidence="2" key="1">
    <citation type="submission" date="2023-07" db="EMBL/GenBank/DDBJ databases">
        <authorList>
            <consortium name="AG Swart"/>
            <person name="Singh M."/>
            <person name="Singh A."/>
            <person name="Seah K."/>
            <person name="Emmerich C."/>
        </authorList>
    </citation>
    <scope>NUCLEOTIDE SEQUENCE</scope>
    <source>
        <strain evidence="2">DP1</strain>
    </source>
</reference>
<name>A0AAD1XEQ9_EUPCR</name>
<evidence type="ECO:0000313" key="2">
    <source>
        <dbReference type="EMBL" id="CAI2369283.1"/>
    </source>
</evidence>
<accession>A0AAD1XEQ9</accession>
<proteinExistence type="predicted"/>
<gene>
    <name evidence="2" type="ORF">ECRASSUSDP1_LOCUS10581</name>
</gene>
<feature type="region of interest" description="Disordered" evidence="1">
    <location>
        <begin position="215"/>
        <end position="266"/>
    </location>
</feature>
<organism evidence="2 3">
    <name type="scientific">Euplotes crassus</name>
    <dbReference type="NCBI Taxonomy" id="5936"/>
    <lineage>
        <taxon>Eukaryota</taxon>
        <taxon>Sar</taxon>
        <taxon>Alveolata</taxon>
        <taxon>Ciliophora</taxon>
        <taxon>Intramacronucleata</taxon>
        <taxon>Spirotrichea</taxon>
        <taxon>Hypotrichia</taxon>
        <taxon>Euplotida</taxon>
        <taxon>Euplotidae</taxon>
        <taxon>Moneuplotes</taxon>
    </lineage>
</organism>
<feature type="compositionally biased region" description="Basic and acidic residues" evidence="1">
    <location>
        <begin position="219"/>
        <end position="228"/>
    </location>
</feature>
<evidence type="ECO:0000256" key="1">
    <source>
        <dbReference type="SAM" id="MobiDB-lite"/>
    </source>
</evidence>
<keyword evidence="3" id="KW-1185">Reference proteome</keyword>
<comment type="caution">
    <text evidence="2">The sequence shown here is derived from an EMBL/GenBank/DDBJ whole genome shotgun (WGS) entry which is preliminary data.</text>
</comment>
<dbReference type="EMBL" id="CAMPGE010010434">
    <property type="protein sequence ID" value="CAI2369283.1"/>
    <property type="molecule type" value="Genomic_DNA"/>
</dbReference>